<protein>
    <recommendedName>
        <fullName evidence="4">DUF805 domain-containing protein</fullName>
    </recommendedName>
</protein>
<feature type="transmembrane region" description="Helical" evidence="1">
    <location>
        <begin position="119"/>
        <end position="142"/>
    </location>
</feature>
<dbReference type="STRING" id="1742972.COMA1_11360"/>
<keyword evidence="1" id="KW-0472">Membrane</keyword>
<dbReference type="Proteomes" id="UP000199032">
    <property type="component" value="Unassembled WGS sequence"/>
</dbReference>
<reference evidence="2 3" key="1">
    <citation type="submission" date="2015-10" db="EMBL/GenBank/DDBJ databases">
        <authorList>
            <person name="Gilbert D.G."/>
        </authorList>
    </citation>
    <scope>NUCLEOTIDE SEQUENCE [LARGE SCALE GENOMIC DNA]</scope>
    <source>
        <strain evidence="2">COMA1</strain>
    </source>
</reference>
<proteinExistence type="predicted"/>
<feature type="transmembrane region" description="Helical" evidence="1">
    <location>
        <begin position="43"/>
        <end position="65"/>
    </location>
</feature>
<evidence type="ECO:0000313" key="2">
    <source>
        <dbReference type="EMBL" id="CUS33824.1"/>
    </source>
</evidence>
<evidence type="ECO:0008006" key="4">
    <source>
        <dbReference type="Google" id="ProtNLM"/>
    </source>
</evidence>
<dbReference type="AlphaFoldDB" id="A0A0S4LB22"/>
<dbReference type="EMBL" id="CZQA01000001">
    <property type="protein sequence ID" value="CUS33824.1"/>
    <property type="molecule type" value="Genomic_DNA"/>
</dbReference>
<dbReference type="OrthoDB" id="9812349at2"/>
<dbReference type="PANTHER" id="PTHR34980">
    <property type="entry name" value="INNER MEMBRANE PROTEIN-RELATED-RELATED"/>
    <property type="match status" value="1"/>
</dbReference>
<dbReference type="PANTHER" id="PTHR34980:SF3">
    <property type="entry name" value="BLR8105 PROTEIN"/>
    <property type="match status" value="1"/>
</dbReference>
<name>A0A0S4LB22_9BACT</name>
<accession>A0A0S4LB22</accession>
<keyword evidence="1" id="KW-1133">Transmembrane helix</keyword>
<keyword evidence="1" id="KW-0812">Transmembrane</keyword>
<organism evidence="2 3">
    <name type="scientific">Candidatus Nitrospira nitrosa</name>
    <dbReference type="NCBI Taxonomy" id="1742972"/>
    <lineage>
        <taxon>Bacteria</taxon>
        <taxon>Pseudomonadati</taxon>
        <taxon>Nitrospirota</taxon>
        <taxon>Nitrospiria</taxon>
        <taxon>Nitrospirales</taxon>
        <taxon>Nitrospiraceae</taxon>
        <taxon>Nitrospira</taxon>
    </lineage>
</organism>
<dbReference type="GO" id="GO:0005886">
    <property type="term" value="C:plasma membrane"/>
    <property type="evidence" value="ECO:0007669"/>
    <property type="project" value="TreeGrafter"/>
</dbReference>
<dbReference type="RefSeq" id="WP_090745489.1">
    <property type="nucleotide sequence ID" value="NZ_CZQA01000001.1"/>
</dbReference>
<sequence length="173" mass="19031">MNADIGEADINTGDRISRSSRELAIQLAWLLFSIEGRLGRRQYFLSIFFVSGVPLLGYFGFISFAGSGITTISDPFNSNRSADEWLTSVAFIPAAAVWAWASLATTFKRLHDFGKSTGTFMVIAVISLIPGASGLAFFYLLLNPGDSHANKYGEGPGWNSWSRERDFGTRSWL</sequence>
<gene>
    <name evidence="2" type="ORF">COMA1_11360</name>
</gene>
<feature type="transmembrane region" description="Helical" evidence="1">
    <location>
        <begin position="85"/>
        <end position="107"/>
    </location>
</feature>
<evidence type="ECO:0000313" key="3">
    <source>
        <dbReference type="Proteomes" id="UP000199032"/>
    </source>
</evidence>
<dbReference type="InterPro" id="IPR008523">
    <property type="entry name" value="DUF805"/>
</dbReference>
<keyword evidence="3" id="KW-1185">Reference proteome</keyword>
<dbReference type="Pfam" id="PF05656">
    <property type="entry name" value="DUF805"/>
    <property type="match status" value="1"/>
</dbReference>
<evidence type="ECO:0000256" key="1">
    <source>
        <dbReference type="SAM" id="Phobius"/>
    </source>
</evidence>